<keyword evidence="2" id="KW-1185">Reference proteome</keyword>
<sequence>MNAPLRSSHVDYEDSTAFDISTGSELKVEWPSVEELMRRTLTIGPELDELMNLINMPSVNH</sequence>
<gene>
    <name evidence="1" type="ORF">GCM10008959_20380</name>
</gene>
<evidence type="ECO:0000313" key="2">
    <source>
        <dbReference type="Proteomes" id="UP000634308"/>
    </source>
</evidence>
<evidence type="ECO:0000313" key="1">
    <source>
        <dbReference type="EMBL" id="GGR58608.1"/>
    </source>
</evidence>
<accession>A0ABQ2RUS3</accession>
<comment type="caution">
    <text evidence="1">The sequence shown here is derived from an EMBL/GenBank/DDBJ whole genome shotgun (WGS) entry which is preliminary data.</text>
</comment>
<reference evidence="2" key="1">
    <citation type="journal article" date="2019" name="Int. J. Syst. Evol. Microbiol.">
        <title>The Global Catalogue of Microorganisms (GCM) 10K type strain sequencing project: providing services to taxonomists for standard genome sequencing and annotation.</title>
        <authorList>
            <consortium name="The Broad Institute Genomics Platform"/>
            <consortium name="The Broad Institute Genome Sequencing Center for Infectious Disease"/>
            <person name="Wu L."/>
            <person name="Ma J."/>
        </authorList>
    </citation>
    <scope>NUCLEOTIDE SEQUENCE [LARGE SCALE GENOMIC DNA]</scope>
    <source>
        <strain evidence="2">JCM 31404</strain>
    </source>
</reference>
<proteinExistence type="predicted"/>
<dbReference type="EMBL" id="BMQM01000012">
    <property type="protein sequence ID" value="GGR58608.1"/>
    <property type="molecule type" value="Genomic_DNA"/>
</dbReference>
<dbReference type="Proteomes" id="UP000634308">
    <property type="component" value="Unassembled WGS sequence"/>
</dbReference>
<organism evidence="1 2">
    <name type="scientific">Deinococcus seoulensis</name>
    <dbReference type="NCBI Taxonomy" id="1837379"/>
    <lineage>
        <taxon>Bacteria</taxon>
        <taxon>Thermotogati</taxon>
        <taxon>Deinococcota</taxon>
        <taxon>Deinococci</taxon>
        <taxon>Deinococcales</taxon>
        <taxon>Deinococcaceae</taxon>
        <taxon>Deinococcus</taxon>
    </lineage>
</organism>
<name>A0ABQ2RUS3_9DEIO</name>
<protein>
    <submittedName>
        <fullName evidence="1">Uncharacterized protein</fullName>
    </submittedName>
</protein>